<accession>A0A143PHB9</accession>
<dbReference type="EC" id="3.5.1.100" evidence="3"/>
<dbReference type="InterPro" id="IPR003010">
    <property type="entry name" value="C-N_Hydrolase"/>
</dbReference>
<evidence type="ECO:0000313" key="4">
    <source>
        <dbReference type="Proteomes" id="UP000076079"/>
    </source>
</evidence>
<dbReference type="InterPro" id="IPR050345">
    <property type="entry name" value="Aliph_Amidase/BUP"/>
</dbReference>
<protein>
    <submittedName>
        <fullName evidence="3">(R)-stereoselective amidase</fullName>
        <ecNumber evidence="3">3.5.1.100</ecNumber>
    </submittedName>
</protein>
<dbReference type="STRING" id="1855912.LuPra_01142"/>
<dbReference type="Gene3D" id="3.60.110.10">
    <property type="entry name" value="Carbon-nitrogen hydrolase"/>
    <property type="match status" value="1"/>
</dbReference>
<reference evidence="3 4" key="1">
    <citation type="journal article" date="2016" name="Genome Announc.">
        <title>First Complete Genome Sequence of a Subdivision 6 Acidobacterium Strain.</title>
        <authorList>
            <person name="Huang S."/>
            <person name="Vieira S."/>
            <person name="Bunk B."/>
            <person name="Riedel T."/>
            <person name="Sproer C."/>
            <person name="Overmann J."/>
        </authorList>
    </citation>
    <scope>NUCLEOTIDE SEQUENCE [LARGE SCALE GENOMIC DNA]</scope>
    <source>
        <strain evidence="4">DSM 100886 HEG_-6_39</strain>
    </source>
</reference>
<feature type="domain" description="CN hydrolase" evidence="2">
    <location>
        <begin position="13"/>
        <end position="273"/>
    </location>
</feature>
<sequence length="301" mass="32190">MRRRTLRLMLQHVRVAAAAIDAKPGETGHNLDSIELWAHRAADGGASLLLLPELSLSGFLPNHPAANHEAWLRDALAGARRMAEPIDGPAVRRLRSIARETGLLIAAGLLEDAGSMLFNTHVLAGPTGLLGAWRKMHVPLFEMPLYNGGGAPPVVDTPLGRVGITICIDAFLPESVRLLAVQGAEIVLFPFAADPAPLTPEGWSAWAEPTLRARCRENGVFGVACNLYGDVEFAGAQQTFAGGALVVGPGGEEIARHTGDGPLPHLLLADLDREAQLEARSAFEYTFRLRRPELYGSLASD</sequence>
<keyword evidence="1 3" id="KW-0378">Hydrolase</keyword>
<dbReference type="PANTHER" id="PTHR43674">
    <property type="entry name" value="NITRILASE C965.09-RELATED"/>
    <property type="match status" value="1"/>
</dbReference>
<dbReference type="PROSITE" id="PS50263">
    <property type="entry name" value="CN_HYDROLASE"/>
    <property type="match status" value="1"/>
</dbReference>
<dbReference type="EMBL" id="CP015136">
    <property type="protein sequence ID" value="AMY07957.1"/>
    <property type="molecule type" value="Genomic_DNA"/>
</dbReference>
<name>A0A143PHB9_LUTPR</name>
<dbReference type="Proteomes" id="UP000076079">
    <property type="component" value="Chromosome"/>
</dbReference>
<keyword evidence="4" id="KW-1185">Reference proteome</keyword>
<organism evidence="3 4">
    <name type="scientific">Luteitalea pratensis</name>
    <dbReference type="NCBI Taxonomy" id="1855912"/>
    <lineage>
        <taxon>Bacteria</taxon>
        <taxon>Pseudomonadati</taxon>
        <taxon>Acidobacteriota</taxon>
        <taxon>Vicinamibacteria</taxon>
        <taxon>Vicinamibacterales</taxon>
        <taxon>Vicinamibacteraceae</taxon>
        <taxon>Luteitalea</taxon>
    </lineage>
</organism>
<dbReference type="CDD" id="cd07197">
    <property type="entry name" value="nitrilase"/>
    <property type="match status" value="1"/>
</dbReference>
<evidence type="ECO:0000256" key="1">
    <source>
        <dbReference type="ARBA" id="ARBA00022801"/>
    </source>
</evidence>
<proteinExistence type="predicted"/>
<evidence type="ECO:0000259" key="2">
    <source>
        <dbReference type="PROSITE" id="PS50263"/>
    </source>
</evidence>
<dbReference type="PANTHER" id="PTHR43674:SF2">
    <property type="entry name" value="BETA-UREIDOPROPIONASE"/>
    <property type="match status" value="1"/>
</dbReference>
<reference evidence="4" key="2">
    <citation type="submission" date="2016-04" db="EMBL/GenBank/DDBJ databases">
        <title>First Complete Genome Sequence of a Subdivision 6 Acidobacterium.</title>
        <authorList>
            <person name="Huang S."/>
            <person name="Vieira S."/>
            <person name="Bunk B."/>
            <person name="Riedel T."/>
            <person name="Sproeer C."/>
            <person name="Overmann J."/>
        </authorList>
    </citation>
    <scope>NUCLEOTIDE SEQUENCE [LARGE SCALE GENOMIC DNA]</scope>
    <source>
        <strain evidence="4">DSM 100886 HEG_-6_39</strain>
    </source>
</reference>
<dbReference type="InterPro" id="IPR036526">
    <property type="entry name" value="C-N_Hydrolase_sf"/>
</dbReference>
<dbReference type="AlphaFoldDB" id="A0A143PHB9"/>
<dbReference type="GO" id="GO:0016811">
    <property type="term" value="F:hydrolase activity, acting on carbon-nitrogen (but not peptide) bonds, in linear amides"/>
    <property type="evidence" value="ECO:0007669"/>
    <property type="project" value="TreeGrafter"/>
</dbReference>
<evidence type="ECO:0000313" key="3">
    <source>
        <dbReference type="EMBL" id="AMY07957.1"/>
    </source>
</evidence>
<dbReference type="SUPFAM" id="SSF56317">
    <property type="entry name" value="Carbon-nitrogen hydrolase"/>
    <property type="match status" value="1"/>
</dbReference>
<dbReference type="KEGG" id="abac:LuPra_01142"/>
<dbReference type="Pfam" id="PF00795">
    <property type="entry name" value="CN_hydrolase"/>
    <property type="match status" value="1"/>
</dbReference>
<gene>
    <name evidence="3" type="primary">ramA_1</name>
    <name evidence="3" type="ORF">LuPra_01142</name>
</gene>